<keyword evidence="2 4" id="KW-0238">DNA-binding</keyword>
<evidence type="ECO:0000256" key="5">
    <source>
        <dbReference type="SAM" id="MobiDB-lite"/>
    </source>
</evidence>
<dbReference type="InterPro" id="IPR036271">
    <property type="entry name" value="Tet_transcr_reg_TetR-rel_C_sf"/>
</dbReference>
<dbReference type="GO" id="GO:0003700">
    <property type="term" value="F:DNA-binding transcription factor activity"/>
    <property type="evidence" value="ECO:0007669"/>
    <property type="project" value="TreeGrafter"/>
</dbReference>
<dbReference type="Proteomes" id="UP000317496">
    <property type="component" value="Chromosome"/>
</dbReference>
<evidence type="ECO:0000256" key="3">
    <source>
        <dbReference type="ARBA" id="ARBA00023163"/>
    </source>
</evidence>
<organism evidence="7 8">
    <name type="scientific">Ferrovibrio terrae</name>
    <dbReference type="NCBI Taxonomy" id="2594003"/>
    <lineage>
        <taxon>Bacteria</taxon>
        <taxon>Pseudomonadati</taxon>
        <taxon>Pseudomonadota</taxon>
        <taxon>Alphaproteobacteria</taxon>
        <taxon>Rhodospirillales</taxon>
        <taxon>Rhodospirillaceae</taxon>
        <taxon>Ferrovibrio</taxon>
    </lineage>
</organism>
<dbReference type="PANTHER" id="PTHR30055">
    <property type="entry name" value="HTH-TYPE TRANSCRIPTIONAL REGULATOR RUTR"/>
    <property type="match status" value="1"/>
</dbReference>
<evidence type="ECO:0000256" key="4">
    <source>
        <dbReference type="PROSITE-ProRule" id="PRU00335"/>
    </source>
</evidence>
<protein>
    <submittedName>
        <fullName evidence="7">TetR/AcrR family transcriptional regulator</fullName>
    </submittedName>
</protein>
<feature type="DNA-binding region" description="H-T-H motif" evidence="4">
    <location>
        <begin position="47"/>
        <end position="66"/>
    </location>
</feature>
<evidence type="ECO:0000256" key="2">
    <source>
        <dbReference type="ARBA" id="ARBA00023125"/>
    </source>
</evidence>
<reference evidence="7 8" key="1">
    <citation type="submission" date="2019-07" db="EMBL/GenBank/DDBJ databases">
        <title>Genome sequencing for Ferrovibrio sp. K5.</title>
        <authorList>
            <person name="Park S.-J."/>
        </authorList>
    </citation>
    <scope>NUCLEOTIDE SEQUENCE [LARGE SCALE GENOMIC DNA]</scope>
    <source>
        <strain evidence="7 8">K5</strain>
    </source>
</reference>
<sequence>MTARTKRTNSPTPPPRRRGRPADARKHADILAVAMDVFLEGGYHAASMDAIAARAKVSKITVYAHFSSKQALFSAIIAELAGRLTGAFQRMTLAGLPPEKALRQMARAYLDLALAPRSLALHRLVVAEAARQPQLGRLIHRHGPVAIAATLAEYLKAQPSLRIANPDLAAQQFLGMVLAQNQLGLLLAGKPAAKSKAALDAAIDHAVELFLNGCLKRRTPA</sequence>
<feature type="domain" description="HTH tetR-type" evidence="6">
    <location>
        <begin position="24"/>
        <end position="84"/>
    </location>
</feature>
<evidence type="ECO:0000313" key="7">
    <source>
        <dbReference type="EMBL" id="QDO97380.1"/>
    </source>
</evidence>
<dbReference type="Gene3D" id="1.10.357.10">
    <property type="entry name" value="Tetracycline Repressor, domain 2"/>
    <property type="match status" value="1"/>
</dbReference>
<dbReference type="AlphaFoldDB" id="A0A516H1D2"/>
<keyword evidence="3" id="KW-0804">Transcription</keyword>
<dbReference type="RefSeq" id="WP_144068361.1">
    <property type="nucleotide sequence ID" value="NZ_CP041636.1"/>
</dbReference>
<keyword evidence="8" id="KW-1185">Reference proteome</keyword>
<dbReference type="PANTHER" id="PTHR30055:SF146">
    <property type="entry name" value="HTH-TYPE TRANSCRIPTIONAL DUAL REGULATOR CECR"/>
    <property type="match status" value="1"/>
</dbReference>
<dbReference type="SUPFAM" id="SSF48498">
    <property type="entry name" value="Tetracyclin repressor-like, C-terminal domain"/>
    <property type="match status" value="1"/>
</dbReference>
<evidence type="ECO:0000259" key="6">
    <source>
        <dbReference type="PROSITE" id="PS50977"/>
    </source>
</evidence>
<dbReference type="GO" id="GO:0000976">
    <property type="term" value="F:transcription cis-regulatory region binding"/>
    <property type="evidence" value="ECO:0007669"/>
    <property type="project" value="TreeGrafter"/>
</dbReference>
<feature type="region of interest" description="Disordered" evidence="5">
    <location>
        <begin position="1"/>
        <end position="24"/>
    </location>
</feature>
<dbReference type="InterPro" id="IPR009057">
    <property type="entry name" value="Homeodomain-like_sf"/>
</dbReference>
<dbReference type="InterPro" id="IPR050109">
    <property type="entry name" value="HTH-type_TetR-like_transc_reg"/>
</dbReference>
<evidence type="ECO:0000313" key="8">
    <source>
        <dbReference type="Proteomes" id="UP000317496"/>
    </source>
</evidence>
<name>A0A516H1D2_9PROT</name>
<dbReference type="InterPro" id="IPR001647">
    <property type="entry name" value="HTH_TetR"/>
</dbReference>
<evidence type="ECO:0000256" key="1">
    <source>
        <dbReference type="ARBA" id="ARBA00023015"/>
    </source>
</evidence>
<dbReference type="EMBL" id="CP041636">
    <property type="protein sequence ID" value="QDO97380.1"/>
    <property type="molecule type" value="Genomic_DNA"/>
</dbReference>
<dbReference type="KEGG" id="fer:FNB15_08925"/>
<dbReference type="Pfam" id="PF14246">
    <property type="entry name" value="TetR_C_7"/>
    <property type="match status" value="1"/>
</dbReference>
<proteinExistence type="predicted"/>
<dbReference type="PROSITE" id="PS50977">
    <property type="entry name" value="HTH_TETR_2"/>
    <property type="match status" value="1"/>
</dbReference>
<dbReference type="FunFam" id="1.10.10.60:FF:000141">
    <property type="entry name" value="TetR family transcriptional regulator"/>
    <property type="match status" value="1"/>
</dbReference>
<dbReference type="PRINTS" id="PR00455">
    <property type="entry name" value="HTHTETR"/>
</dbReference>
<accession>A0A516H1D2</accession>
<dbReference type="SUPFAM" id="SSF46689">
    <property type="entry name" value="Homeodomain-like"/>
    <property type="match status" value="1"/>
</dbReference>
<dbReference type="Pfam" id="PF00440">
    <property type="entry name" value="TetR_N"/>
    <property type="match status" value="1"/>
</dbReference>
<dbReference type="OrthoDB" id="9816431at2"/>
<keyword evidence="1" id="KW-0805">Transcription regulation</keyword>
<dbReference type="InterPro" id="IPR039536">
    <property type="entry name" value="TetR_C_Proteobacteria"/>
</dbReference>
<gene>
    <name evidence="7" type="ORF">FNB15_08925</name>
</gene>